<dbReference type="GO" id="GO:0005634">
    <property type="term" value="C:nucleus"/>
    <property type="evidence" value="ECO:0007669"/>
    <property type="project" value="TreeGrafter"/>
</dbReference>
<reference evidence="1" key="1">
    <citation type="submission" date="2023-02" db="EMBL/GenBank/DDBJ databases">
        <title>Identification and recombinant expression of a fungal hydrolase from Papiliotrema laurentii that hydrolyzes apple cutin and clears colloidal polyester polyurethane.</title>
        <authorList>
            <consortium name="DOE Joint Genome Institute"/>
            <person name="Roman V.A."/>
            <person name="Bojanowski C."/>
            <person name="Crable B.R."/>
            <person name="Wagner D.N."/>
            <person name="Hung C.S."/>
            <person name="Nadeau L.J."/>
            <person name="Schratz L."/>
            <person name="Haridas S."/>
            <person name="Pangilinan J."/>
            <person name="Lipzen A."/>
            <person name="Na H."/>
            <person name="Yan M."/>
            <person name="Ng V."/>
            <person name="Grigoriev I.V."/>
            <person name="Spatafora J.W."/>
            <person name="Barlow D."/>
            <person name="Biffinger J."/>
            <person name="Kelley-Loughnane N."/>
            <person name="Varaljay V.A."/>
            <person name="Crookes-Goodson W.J."/>
        </authorList>
    </citation>
    <scope>NUCLEOTIDE SEQUENCE</scope>
    <source>
        <strain evidence="1">5307AH</strain>
    </source>
</reference>
<keyword evidence="2" id="KW-1185">Reference proteome</keyword>
<dbReference type="EMBL" id="JAODAN010000007">
    <property type="protein sequence ID" value="KAK1923298.1"/>
    <property type="molecule type" value="Genomic_DNA"/>
</dbReference>
<dbReference type="Pfam" id="PF00702">
    <property type="entry name" value="Hydrolase"/>
    <property type="match status" value="1"/>
</dbReference>
<dbReference type="Gene3D" id="3.40.50.1000">
    <property type="entry name" value="HAD superfamily/HAD-like"/>
    <property type="match status" value="1"/>
</dbReference>
<dbReference type="InterPro" id="IPR044924">
    <property type="entry name" value="HAD-SF_hydro_IA_REG-2-like_cap"/>
</dbReference>
<proteinExistence type="predicted"/>
<dbReference type="Gene3D" id="1.10.150.720">
    <property type="entry name" value="Haloacid dehalogenase-like hydrolase"/>
    <property type="match status" value="1"/>
</dbReference>
<dbReference type="PANTHER" id="PTHR46191:SF2">
    <property type="entry name" value="HALOACID DEHALOGENASE-LIKE HYDROLASE DOMAIN-CONTAINING PROTEIN 3"/>
    <property type="match status" value="1"/>
</dbReference>
<name>A0AAD9CZI7_PAPLA</name>
<dbReference type="SUPFAM" id="SSF56784">
    <property type="entry name" value="HAD-like"/>
    <property type="match status" value="1"/>
</dbReference>
<accession>A0AAD9CZI7</accession>
<dbReference type="GO" id="GO:0016791">
    <property type="term" value="F:phosphatase activity"/>
    <property type="evidence" value="ECO:0007669"/>
    <property type="project" value="UniProtKB-ARBA"/>
</dbReference>
<protein>
    <submittedName>
        <fullName evidence="1">HAD-like domain-containing protein</fullName>
    </submittedName>
</protein>
<dbReference type="InterPro" id="IPR023214">
    <property type="entry name" value="HAD_sf"/>
</dbReference>
<dbReference type="PANTHER" id="PTHR46191">
    <property type="match status" value="1"/>
</dbReference>
<dbReference type="InterPro" id="IPR051828">
    <property type="entry name" value="HAD-like_hydrolase_domain"/>
</dbReference>
<organism evidence="1 2">
    <name type="scientific">Papiliotrema laurentii</name>
    <name type="common">Cryptococcus laurentii</name>
    <dbReference type="NCBI Taxonomy" id="5418"/>
    <lineage>
        <taxon>Eukaryota</taxon>
        <taxon>Fungi</taxon>
        <taxon>Dikarya</taxon>
        <taxon>Basidiomycota</taxon>
        <taxon>Agaricomycotina</taxon>
        <taxon>Tremellomycetes</taxon>
        <taxon>Tremellales</taxon>
        <taxon>Rhynchogastremaceae</taxon>
        <taxon>Papiliotrema</taxon>
    </lineage>
</organism>
<dbReference type="InterPro" id="IPR036412">
    <property type="entry name" value="HAD-like_sf"/>
</dbReference>
<comment type="caution">
    <text evidence="1">The sequence shown here is derived from an EMBL/GenBank/DDBJ whole genome shotgun (WGS) entry which is preliminary data.</text>
</comment>
<evidence type="ECO:0000313" key="2">
    <source>
        <dbReference type="Proteomes" id="UP001182556"/>
    </source>
</evidence>
<sequence length="266" mass="29587">MGSSSKQKSPPIRLVLFDVFDTLCTPRLPVHEQYHEEALRAGIPSETISPDTVRAGFKPAFKEMDKTWPMYGKHADPPLMPEKWWTELIRRCIVNAGAEPSLVDHALPRLGPSLLKRFESEAGYRNFPETLDTLDELGRLGVKVSVVSNADPRILHTLSALDILPRLSHPPTLSWDVESSKPDRAIYDAACRLCQETPGLGVVMIGDELRADYHGSVAAGLEGRLIRRQGEWSDGAQRTANEDLEGVSVLRSLSEIVEEVRSRQAE</sequence>
<dbReference type="NCBIfam" id="TIGR01549">
    <property type="entry name" value="HAD-SF-IA-v1"/>
    <property type="match status" value="1"/>
</dbReference>
<dbReference type="InterPro" id="IPR006439">
    <property type="entry name" value="HAD-SF_hydro_IA"/>
</dbReference>
<dbReference type="Proteomes" id="UP001182556">
    <property type="component" value="Unassembled WGS sequence"/>
</dbReference>
<dbReference type="AlphaFoldDB" id="A0AAD9CZI7"/>
<gene>
    <name evidence="1" type="ORF">DB88DRAFT_511847</name>
</gene>
<evidence type="ECO:0000313" key="1">
    <source>
        <dbReference type="EMBL" id="KAK1923298.1"/>
    </source>
</evidence>